<comment type="caution">
    <text evidence="5">The sequence shown here is derived from an EMBL/GenBank/DDBJ whole genome shotgun (WGS) entry which is preliminary data.</text>
</comment>
<dbReference type="PROSITE" id="PS50060">
    <property type="entry name" value="MAM_2"/>
    <property type="match status" value="1"/>
</dbReference>
<evidence type="ECO:0000256" key="1">
    <source>
        <dbReference type="ARBA" id="ARBA00023157"/>
    </source>
</evidence>
<feature type="disulfide bond" evidence="2">
    <location>
        <begin position="315"/>
        <end position="324"/>
    </location>
</feature>
<dbReference type="InterPro" id="IPR013320">
    <property type="entry name" value="ConA-like_dom_sf"/>
</dbReference>
<protein>
    <submittedName>
        <fullName evidence="5">Uncharacterized protein</fullName>
    </submittedName>
</protein>
<dbReference type="CDD" id="cd06263">
    <property type="entry name" value="MAM"/>
    <property type="match status" value="1"/>
</dbReference>
<dbReference type="Gene3D" id="2.10.25.10">
    <property type="entry name" value="Laminin"/>
    <property type="match status" value="2"/>
</dbReference>
<comment type="caution">
    <text evidence="2">Lacks conserved residue(s) required for the propagation of feature annotation.</text>
</comment>
<evidence type="ECO:0000313" key="6">
    <source>
        <dbReference type="Proteomes" id="UP001217089"/>
    </source>
</evidence>
<evidence type="ECO:0000259" key="4">
    <source>
        <dbReference type="PROSITE" id="PS50060"/>
    </source>
</evidence>
<keyword evidence="1 2" id="KW-1015">Disulfide bond</keyword>
<dbReference type="Proteomes" id="UP001217089">
    <property type="component" value="Unassembled WGS sequence"/>
</dbReference>
<dbReference type="PROSITE" id="PS01186">
    <property type="entry name" value="EGF_2"/>
    <property type="match status" value="2"/>
</dbReference>
<dbReference type="EMBL" id="JARBDR010000141">
    <property type="protein sequence ID" value="KAJ8320804.1"/>
    <property type="molecule type" value="Genomic_DNA"/>
</dbReference>
<sequence>MNLLKDLCNQLKGLGFRVKGRTPSSSTGPSQAFEGSRYSYIETSSPRRNGDMAIMESTYPFPVGDYCMEFAYHMYGNGIGELWINETRELGMMWHLSGNQGNKWHKTAVEFNSLVPIQVQIVATRGSDYRGDIAVDKITIESGHCDCKSSPCANGGTCLEDAAGGYTCICAAGFTGFGCENIGFRVKGSTPSSSTGPSQAFEGSQYSYIETSSPRTNGDMAIMESTYPFPVNMEEFTLQTMEMWRRDGEQGNTWKDAAVAIPASIMDYKIKFGLIHCICLIIMFNSNPVCASNPCSGLNICVEDSTLAVGYRCECAPGFSGVDCKTVDIHDA</sequence>
<proteinExistence type="predicted"/>
<dbReference type="InterPro" id="IPR000998">
    <property type="entry name" value="MAM_dom"/>
</dbReference>
<evidence type="ECO:0000256" key="2">
    <source>
        <dbReference type="PROSITE-ProRule" id="PRU00076"/>
    </source>
</evidence>
<evidence type="ECO:0000259" key="3">
    <source>
        <dbReference type="PROSITE" id="PS50026"/>
    </source>
</evidence>
<dbReference type="PANTHER" id="PTHR23282:SF142">
    <property type="entry name" value="MAM DOMAIN-CONTAINING PROTEIN"/>
    <property type="match status" value="1"/>
</dbReference>
<dbReference type="PROSITE" id="PS00022">
    <property type="entry name" value="EGF_1"/>
    <property type="match status" value="2"/>
</dbReference>
<dbReference type="Gene3D" id="2.60.120.200">
    <property type="match status" value="1"/>
</dbReference>
<feature type="disulfide bond" evidence="2">
    <location>
        <begin position="170"/>
        <end position="179"/>
    </location>
</feature>
<accession>A0ABQ9FU90</accession>
<dbReference type="PANTHER" id="PTHR23282">
    <property type="entry name" value="APICAL ENDOSOMAL GLYCOPROTEIN PRECURSOR"/>
    <property type="match status" value="1"/>
</dbReference>
<dbReference type="Pfam" id="PF00629">
    <property type="entry name" value="MAM"/>
    <property type="match status" value="1"/>
</dbReference>
<dbReference type="PRINTS" id="PR00010">
    <property type="entry name" value="EGFBLOOD"/>
</dbReference>
<feature type="domain" description="EGF-like" evidence="3">
    <location>
        <begin position="146"/>
        <end position="180"/>
    </location>
</feature>
<organism evidence="5 6">
    <name type="scientific">Tegillarca granosa</name>
    <name type="common">Malaysian cockle</name>
    <name type="synonym">Anadara granosa</name>
    <dbReference type="NCBI Taxonomy" id="220873"/>
    <lineage>
        <taxon>Eukaryota</taxon>
        <taxon>Metazoa</taxon>
        <taxon>Spiralia</taxon>
        <taxon>Lophotrochozoa</taxon>
        <taxon>Mollusca</taxon>
        <taxon>Bivalvia</taxon>
        <taxon>Autobranchia</taxon>
        <taxon>Pteriomorphia</taxon>
        <taxon>Arcoida</taxon>
        <taxon>Arcoidea</taxon>
        <taxon>Arcidae</taxon>
        <taxon>Tegillarca</taxon>
    </lineage>
</organism>
<keyword evidence="2" id="KW-0245">EGF-like domain</keyword>
<dbReference type="SUPFAM" id="SSF57196">
    <property type="entry name" value="EGF/Laminin"/>
    <property type="match status" value="2"/>
</dbReference>
<keyword evidence="6" id="KW-1185">Reference proteome</keyword>
<dbReference type="InterPro" id="IPR000742">
    <property type="entry name" value="EGF"/>
</dbReference>
<dbReference type="PROSITE" id="PS50026">
    <property type="entry name" value="EGF_3"/>
    <property type="match status" value="2"/>
</dbReference>
<feature type="domain" description="MAM" evidence="4">
    <location>
        <begin position="26"/>
        <end position="149"/>
    </location>
</feature>
<dbReference type="InterPro" id="IPR001881">
    <property type="entry name" value="EGF-like_Ca-bd_dom"/>
</dbReference>
<dbReference type="CDD" id="cd00054">
    <property type="entry name" value="EGF_CA"/>
    <property type="match status" value="2"/>
</dbReference>
<dbReference type="Pfam" id="PF00008">
    <property type="entry name" value="EGF"/>
    <property type="match status" value="2"/>
</dbReference>
<dbReference type="SMART" id="SM00137">
    <property type="entry name" value="MAM"/>
    <property type="match status" value="1"/>
</dbReference>
<feature type="domain" description="EGF-like" evidence="3">
    <location>
        <begin position="286"/>
        <end position="325"/>
    </location>
</feature>
<dbReference type="SMART" id="SM00179">
    <property type="entry name" value="EGF_CA"/>
    <property type="match status" value="1"/>
</dbReference>
<dbReference type="SMART" id="SM00181">
    <property type="entry name" value="EGF"/>
    <property type="match status" value="2"/>
</dbReference>
<gene>
    <name evidence="5" type="ORF">KUTeg_002391</name>
</gene>
<dbReference type="InterPro" id="IPR051560">
    <property type="entry name" value="MAM_domain-containing"/>
</dbReference>
<name>A0ABQ9FU90_TEGGR</name>
<evidence type="ECO:0000313" key="5">
    <source>
        <dbReference type="EMBL" id="KAJ8320804.1"/>
    </source>
</evidence>
<reference evidence="5 6" key="1">
    <citation type="submission" date="2022-12" db="EMBL/GenBank/DDBJ databases">
        <title>Chromosome-level genome of Tegillarca granosa.</title>
        <authorList>
            <person name="Kim J."/>
        </authorList>
    </citation>
    <scope>NUCLEOTIDE SEQUENCE [LARGE SCALE GENOMIC DNA]</scope>
    <source>
        <strain evidence="5">Teg-2019</strain>
        <tissue evidence="5">Adductor muscle</tissue>
    </source>
</reference>
<dbReference type="SUPFAM" id="SSF49899">
    <property type="entry name" value="Concanavalin A-like lectins/glucanases"/>
    <property type="match status" value="1"/>
</dbReference>